<dbReference type="Proteomes" id="UP000321798">
    <property type="component" value="Unassembled WGS sequence"/>
</dbReference>
<sequence>MSRRRRDDRGSATLELAILAPALILLLGLLVFAGRIQVATSAVEQAARSAARAASLARTVDAARTAATTAATRELADSRCVATNVTTDTAGFATPVGTDASVAVTVTCTVSIADLAVPGLPGTRTMTATARSPLDRYRSR</sequence>
<dbReference type="RefSeq" id="WP_146951639.1">
    <property type="nucleotide sequence ID" value="NZ_BAABBJ010000015.1"/>
</dbReference>
<organism evidence="3 4">
    <name type="scientific">Cellulomonas soli</name>
    <dbReference type="NCBI Taxonomy" id="931535"/>
    <lineage>
        <taxon>Bacteria</taxon>
        <taxon>Bacillati</taxon>
        <taxon>Actinomycetota</taxon>
        <taxon>Actinomycetes</taxon>
        <taxon>Micrococcales</taxon>
        <taxon>Cellulomonadaceae</taxon>
        <taxon>Cellulomonas</taxon>
    </lineage>
</organism>
<feature type="transmembrane region" description="Helical" evidence="1">
    <location>
        <begin position="12"/>
        <end position="33"/>
    </location>
</feature>
<keyword evidence="4" id="KW-1185">Reference proteome</keyword>
<dbReference type="EMBL" id="BKAL01000002">
    <property type="protein sequence ID" value="GEP67848.1"/>
    <property type="molecule type" value="Genomic_DNA"/>
</dbReference>
<keyword evidence="1" id="KW-0812">Transmembrane</keyword>
<reference evidence="3 4" key="1">
    <citation type="submission" date="2019-07" db="EMBL/GenBank/DDBJ databases">
        <title>Whole genome shotgun sequence of Cellulomonas soli NBRC 109434.</title>
        <authorList>
            <person name="Hosoyama A."/>
            <person name="Uohara A."/>
            <person name="Ohji S."/>
            <person name="Ichikawa N."/>
        </authorList>
    </citation>
    <scope>NUCLEOTIDE SEQUENCE [LARGE SCALE GENOMIC DNA]</scope>
    <source>
        <strain evidence="3 4">NBRC 109434</strain>
    </source>
</reference>
<accession>A0A512P9G4</accession>
<dbReference type="InterPro" id="IPR012495">
    <property type="entry name" value="TadE-like_dom"/>
</dbReference>
<evidence type="ECO:0000259" key="2">
    <source>
        <dbReference type="Pfam" id="PF07811"/>
    </source>
</evidence>
<dbReference type="AlphaFoldDB" id="A0A512P9G4"/>
<name>A0A512P9G4_9CELL</name>
<keyword evidence="1" id="KW-1133">Transmembrane helix</keyword>
<evidence type="ECO:0000313" key="3">
    <source>
        <dbReference type="EMBL" id="GEP67848.1"/>
    </source>
</evidence>
<evidence type="ECO:0000313" key="4">
    <source>
        <dbReference type="Proteomes" id="UP000321798"/>
    </source>
</evidence>
<dbReference type="Pfam" id="PF07811">
    <property type="entry name" value="TadE"/>
    <property type="match status" value="1"/>
</dbReference>
<protein>
    <submittedName>
        <fullName evidence="3">Membrane protein</fullName>
    </submittedName>
</protein>
<feature type="domain" description="TadE-like" evidence="2">
    <location>
        <begin position="10"/>
        <end position="52"/>
    </location>
</feature>
<keyword evidence="1" id="KW-0472">Membrane</keyword>
<gene>
    <name evidence="3" type="ORF">CSO01_05630</name>
</gene>
<proteinExistence type="predicted"/>
<comment type="caution">
    <text evidence="3">The sequence shown here is derived from an EMBL/GenBank/DDBJ whole genome shotgun (WGS) entry which is preliminary data.</text>
</comment>
<evidence type="ECO:0000256" key="1">
    <source>
        <dbReference type="SAM" id="Phobius"/>
    </source>
</evidence>